<dbReference type="KEGG" id="cfj:CFIO01_02753"/>
<accession>A0A010SI30</accession>
<organism evidence="4 5">
    <name type="scientific">Colletotrichum fioriniae PJ7</name>
    <dbReference type="NCBI Taxonomy" id="1445577"/>
    <lineage>
        <taxon>Eukaryota</taxon>
        <taxon>Fungi</taxon>
        <taxon>Dikarya</taxon>
        <taxon>Ascomycota</taxon>
        <taxon>Pezizomycotina</taxon>
        <taxon>Sordariomycetes</taxon>
        <taxon>Hypocreomycetidae</taxon>
        <taxon>Glomerellales</taxon>
        <taxon>Glomerellaceae</taxon>
        <taxon>Colletotrichum</taxon>
        <taxon>Colletotrichum acutatum species complex</taxon>
    </lineage>
</organism>
<dbReference type="PANTHER" id="PTHR43465">
    <property type="entry name" value="DUF1680 DOMAIN PROTEIN (AFU_ORTHOLOGUE AFUA_1G08910)"/>
    <property type="match status" value="1"/>
</dbReference>
<dbReference type="InterPro" id="IPR049049">
    <property type="entry name" value="Beta-AFase-like_GH127_C"/>
</dbReference>
<evidence type="ECO:0000313" key="5">
    <source>
        <dbReference type="Proteomes" id="UP000020467"/>
    </source>
</evidence>
<dbReference type="OrthoDB" id="654211at2759"/>
<evidence type="ECO:0000313" key="4">
    <source>
        <dbReference type="EMBL" id="EXF84438.1"/>
    </source>
</evidence>
<dbReference type="InterPro" id="IPR049174">
    <property type="entry name" value="Beta-AFase-like"/>
</dbReference>
<dbReference type="InterPro" id="IPR049046">
    <property type="entry name" value="Beta-AFase-like_GH127_middle"/>
</dbReference>
<dbReference type="HOGENOM" id="CLU_013148_1_0_1"/>
<proteinExistence type="predicted"/>
<gene>
    <name evidence="4" type="ORF">CFIO01_02753</name>
</gene>
<dbReference type="GO" id="GO:0005975">
    <property type="term" value="P:carbohydrate metabolic process"/>
    <property type="evidence" value="ECO:0007669"/>
    <property type="project" value="InterPro"/>
</dbReference>
<dbReference type="InterPro" id="IPR012878">
    <property type="entry name" value="Beta-AFase-like_GH127_cat"/>
</dbReference>
<evidence type="ECO:0000259" key="3">
    <source>
        <dbReference type="Pfam" id="PF20737"/>
    </source>
</evidence>
<comment type="caution">
    <text evidence="4">The sequence shown here is derived from an EMBL/GenBank/DDBJ whole genome shotgun (WGS) entry which is preliminary data.</text>
</comment>
<feature type="domain" description="Non-reducing end beta-L-arabinofuranosidase-like GH127 C-terminal" evidence="3">
    <location>
        <begin position="527"/>
        <end position="644"/>
    </location>
</feature>
<dbReference type="Pfam" id="PF20736">
    <property type="entry name" value="Glyco_hydro127M"/>
    <property type="match status" value="1"/>
</dbReference>
<keyword evidence="5" id="KW-1185">Reference proteome</keyword>
<dbReference type="Pfam" id="PF07944">
    <property type="entry name" value="Beta-AFase-like_GH127_cat"/>
    <property type="match status" value="1"/>
</dbReference>
<evidence type="ECO:0000259" key="2">
    <source>
        <dbReference type="Pfam" id="PF20736"/>
    </source>
</evidence>
<protein>
    <recommendedName>
        <fullName evidence="6">DUF1680 domain-containing protein</fullName>
    </recommendedName>
</protein>
<dbReference type="Proteomes" id="UP000020467">
    <property type="component" value="Unassembled WGS sequence"/>
</dbReference>
<dbReference type="EMBL" id="JARH01000168">
    <property type="protein sequence ID" value="EXF84438.1"/>
    <property type="molecule type" value="Genomic_DNA"/>
</dbReference>
<dbReference type="AlphaFoldDB" id="A0A010SI30"/>
<dbReference type="eggNOG" id="ENOG502QYM6">
    <property type="taxonomic scope" value="Eukaryota"/>
</dbReference>
<feature type="domain" description="Non-reducing end beta-L-arabinofuranosidase-like GH127 catalytic" evidence="1">
    <location>
        <begin position="10"/>
        <end position="422"/>
    </location>
</feature>
<evidence type="ECO:0000259" key="1">
    <source>
        <dbReference type="Pfam" id="PF07944"/>
    </source>
</evidence>
<dbReference type="SUPFAM" id="SSF48208">
    <property type="entry name" value="Six-hairpin glycosidases"/>
    <property type="match status" value="1"/>
</dbReference>
<evidence type="ECO:0008006" key="6">
    <source>
        <dbReference type="Google" id="ProtNLM"/>
    </source>
</evidence>
<dbReference type="PANTHER" id="PTHR43465:SF2">
    <property type="entry name" value="DUF1680 DOMAIN PROTEIN (AFU_ORTHOLOGUE AFUA_1G08910)"/>
    <property type="match status" value="1"/>
</dbReference>
<sequence length="649" mass="73248">MPLSNVSFRNVRISSPFWVKLQRCVRESTIPSIIKAQKAEGHWDCLTWKKGHEPQPHAFWDSDVYKTTEAACNFLLIHSDETMLRVVEETVDMIRKAQHPDGYINSFYTVRGIENRWTNLRDLHELYCLGHLYEATVAYETLTKSGRLLEVAMKSMHHLDSVFGRGEGKKRGYPGHQEIELGLLRLYEMTGNPLALKLAKYFILERGTQDHKGETYFDHEAFARGADPYDGLGSEVKGWFHGPRDYAYNQADLSIQEQTEIKGHAVRAMYYYTAVTDLIRLDAASDPELAKCKNALQRLWRNLVDCKMYVTGAIGSYRQNEGFGDAFVLNDLEMEGCYGETCAAFALIMWCQRMLQMELKSECADIMENCLYNGFLGAISSDGEAFYYQNVLRTKTGQSKERERWFGVACCPPNVAKLVGSLGSLLYSADDAEGFVAIHLYVQSEVELTLAGKGVKISVITEMPWSGEISIHVEGAARLALRIPDWVQDQEYTCSMQGEVIQGYLHITNVLTDTELHLSLPTSAHRLYAHPKTGKDEVCLRRGPFIYCLEDVDNEAIDIDHVAMEDDLAPQEGSPVSIATTHNVVPLQVTGRKLALVGVVTDKPNRLYGSKAWEYSVDSLQLTAIPYFLRANRGGNGAMRVWTPRLKVR</sequence>
<reference evidence="4 5" key="1">
    <citation type="submission" date="2014-02" db="EMBL/GenBank/DDBJ databases">
        <title>The genome sequence of Colletotrichum fioriniae PJ7.</title>
        <authorList>
            <person name="Baroncelli R."/>
            <person name="Thon M.R."/>
        </authorList>
    </citation>
    <scope>NUCLEOTIDE SEQUENCE [LARGE SCALE GENOMIC DNA]</scope>
    <source>
        <strain evidence="4 5">PJ7</strain>
    </source>
</reference>
<feature type="domain" description="Non-reducing end beta-L-arabinofuranosidase-like GH127 middle" evidence="2">
    <location>
        <begin position="436"/>
        <end position="504"/>
    </location>
</feature>
<dbReference type="Pfam" id="PF20737">
    <property type="entry name" value="Glyco_hydro127C"/>
    <property type="match status" value="1"/>
</dbReference>
<dbReference type="InterPro" id="IPR008928">
    <property type="entry name" value="6-hairpin_glycosidase_sf"/>
</dbReference>
<name>A0A010SI30_9PEZI</name>